<evidence type="ECO:0000256" key="1">
    <source>
        <dbReference type="ARBA" id="ARBA00004496"/>
    </source>
</evidence>
<gene>
    <name evidence="17" type="ORF">PACLA_8A045841</name>
</gene>
<comment type="similarity">
    <text evidence="2 15">Belongs to the class-I aminoacyl-tRNA synthetase family.</text>
</comment>
<keyword evidence="5" id="KW-0963">Cytoplasm</keyword>
<dbReference type="CDD" id="cd00939">
    <property type="entry name" value="MetRS_RNA"/>
    <property type="match status" value="1"/>
</dbReference>
<evidence type="ECO:0000256" key="8">
    <source>
        <dbReference type="ARBA" id="ARBA00022741"/>
    </source>
</evidence>
<dbReference type="PANTHER" id="PTHR45765:SF1">
    <property type="entry name" value="METHIONINE--TRNA LIGASE, CYTOPLASMIC"/>
    <property type="match status" value="1"/>
</dbReference>
<evidence type="ECO:0000256" key="15">
    <source>
        <dbReference type="RuleBase" id="RU363039"/>
    </source>
</evidence>
<dbReference type="OrthoDB" id="5844513at2759"/>
<keyword evidence="11 15" id="KW-0648">Protein biosynthesis</keyword>
<evidence type="ECO:0000256" key="2">
    <source>
        <dbReference type="ARBA" id="ARBA00005594"/>
    </source>
</evidence>
<dbReference type="GO" id="GO:0006431">
    <property type="term" value="P:methionyl-tRNA aminoacylation"/>
    <property type="evidence" value="ECO:0007669"/>
    <property type="project" value="InterPro"/>
</dbReference>
<dbReference type="GO" id="GO:0004825">
    <property type="term" value="F:methionine-tRNA ligase activity"/>
    <property type="evidence" value="ECO:0007669"/>
    <property type="project" value="UniProtKB-EC"/>
</dbReference>
<sequence length="702" mass="79725">MNADSNNTTFLSTSESVEEGHPATAENAESDEISYQKSQVNEQEVNDSVVAWNTQKVPKRRVLEHPILPKDGEKNVLITSALPYVNNVPHLGNIIGCVLSADVFARFCRLRQYNILYICGTDEYGTASETKALEEGVTPREICSKYFKIHSEVYEWFNIQFDYFGRTTTKEQTKISQDIFWKNYHNGLTLEKIVEQLHCGNCNRFLADRFVEGTCPLCGFHDARGDQCDACGKLINATELKSPRCKICSQTPAVKKSKHLFLDLTKLQPELSSWIEKASTEGNWSANSENITKSWLQEGLKPRCITRDLTWGTPVPLEGFTNKVFYVWFDAPIGYLSITANYTDQWEKWWKNPEHVSLYQFMAKDNVPFHTVVFPATLLGTKEPYTLLNSINATEYLNYEDGKFSKSRGVGVFGNDAKDTGIPSDIWRFYLLQTRPESQDTVFAWAEFAMRNNTELLNNLGNFVNRALVFLNNNFNKKMPSIILNDEDKKLIALVNRELKQYIQLMDLIKMRDGLKVVLNISKLGNQYIQANKPWVLVKGNDDERSRAGSVIGLACNLTSLLSVLIHPFMPGVSAEIRKQLQVSDEHCVIVDSFVPHLETGHIIGEPKPLFEKMDSNKMEEFRQLYSGQQSDRNKGKPTEEEIKALEGDIAKQGDVVRQLKASKAEKSTIDAEVAKLLDLEKKLSLDIDAQTMKERNESSNE</sequence>
<dbReference type="InterPro" id="IPR033911">
    <property type="entry name" value="MetRS_core"/>
</dbReference>
<comment type="catalytic activity">
    <reaction evidence="14">
        <text>tRNA(Met) + L-methionine + ATP = L-methionyl-tRNA(Met) + AMP + diphosphate</text>
        <dbReference type="Rhea" id="RHEA:13481"/>
        <dbReference type="Rhea" id="RHEA-COMP:9667"/>
        <dbReference type="Rhea" id="RHEA-COMP:9698"/>
        <dbReference type="ChEBI" id="CHEBI:30616"/>
        <dbReference type="ChEBI" id="CHEBI:33019"/>
        <dbReference type="ChEBI" id="CHEBI:57844"/>
        <dbReference type="ChEBI" id="CHEBI:78442"/>
        <dbReference type="ChEBI" id="CHEBI:78530"/>
        <dbReference type="ChEBI" id="CHEBI:456215"/>
        <dbReference type="EC" id="6.1.1.10"/>
    </reaction>
</comment>
<dbReference type="EC" id="6.1.1.10" evidence="3"/>
<dbReference type="GO" id="GO:0017101">
    <property type="term" value="C:aminoacyl-tRNA synthetase multienzyme complex"/>
    <property type="evidence" value="ECO:0007669"/>
    <property type="project" value="TreeGrafter"/>
</dbReference>
<dbReference type="InterPro" id="IPR041872">
    <property type="entry name" value="Anticodon_Met"/>
</dbReference>
<accession>A0A7D9HSL2</accession>
<keyword evidence="8 15" id="KW-0547">Nucleotide-binding</keyword>
<comment type="caution">
    <text evidence="17">The sequence shown here is derived from an EMBL/GenBank/DDBJ whole genome shotgun (WGS) entry which is preliminary data.</text>
</comment>
<evidence type="ECO:0000256" key="16">
    <source>
        <dbReference type="SAM" id="MobiDB-lite"/>
    </source>
</evidence>
<dbReference type="Pfam" id="PF09334">
    <property type="entry name" value="tRNA-synt_1g"/>
    <property type="match status" value="1"/>
</dbReference>
<evidence type="ECO:0000313" key="18">
    <source>
        <dbReference type="Proteomes" id="UP001152795"/>
    </source>
</evidence>
<evidence type="ECO:0000256" key="10">
    <source>
        <dbReference type="ARBA" id="ARBA00022884"/>
    </source>
</evidence>
<dbReference type="AlphaFoldDB" id="A0A7D9HSL2"/>
<feature type="non-terminal residue" evidence="17">
    <location>
        <position position="702"/>
    </location>
</feature>
<dbReference type="InterPro" id="IPR015413">
    <property type="entry name" value="Methionyl/Leucyl_tRNA_Synth"/>
</dbReference>
<feature type="compositionally biased region" description="Polar residues" evidence="16">
    <location>
        <begin position="1"/>
        <end position="15"/>
    </location>
</feature>
<evidence type="ECO:0000256" key="14">
    <source>
        <dbReference type="ARBA" id="ARBA00047364"/>
    </source>
</evidence>
<proteinExistence type="inferred from homology"/>
<evidence type="ECO:0000256" key="12">
    <source>
        <dbReference type="ARBA" id="ARBA00023146"/>
    </source>
</evidence>
<keyword evidence="6" id="KW-0820">tRNA-binding</keyword>
<dbReference type="PROSITE" id="PS00178">
    <property type="entry name" value="AA_TRNA_LIGASE_I"/>
    <property type="match status" value="1"/>
</dbReference>
<evidence type="ECO:0000256" key="11">
    <source>
        <dbReference type="ARBA" id="ARBA00022917"/>
    </source>
</evidence>
<dbReference type="CDD" id="cd07957">
    <property type="entry name" value="Anticodon_Ia_Met"/>
    <property type="match status" value="1"/>
</dbReference>
<evidence type="ECO:0000313" key="17">
    <source>
        <dbReference type="EMBL" id="CAB3990994.1"/>
    </source>
</evidence>
<keyword evidence="12 15" id="KW-0030">Aminoacyl-tRNA synthetase</keyword>
<organism evidence="17 18">
    <name type="scientific">Paramuricea clavata</name>
    <name type="common">Red gorgonian</name>
    <name type="synonym">Violescent sea-whip</name>
    <dbReference type="NCBI Taxonomy" id="317549"/>
    <lineage>
        <taxon>Eukaryota</taxon>
        <taxon>Metazoa</taxon>
        <taxon>Cnidaria</taxon>
        <taxon>Anthozoa</taxon>
        <taxon>Octocorallia</taxon>
        <taxon>Malacalcyonacea</taxon>
        <taxon>Plexauridae</taxon>
        <taxon>Paramuricea</taxon>
    </lineage>
</organism>
<dbReference type="InterPro" id="IPR000738">
    <property type="entry name" value="WHEP-TRS_dom"/>
</dbReference>
<feature type="region of interest" description="Disordered" evidence="16">
    <location>
        <begin position="1"/>
        <end position="39"/>
    </location>
</feature>
<dbReference type="SUPFAM" id="SSF47323">
    <property type="entry name" value="Anticodon-binding domain of a subclass of class I aminoacyl-tRNA synthetases"/>
    <property type="match status" value="1"/>
</dbReference>
<name>A0A7D9HSL2_PARCT</name>
<dbReference type="NCBIfam" id="NF001100">
    <property type="entry name" value="PRK00133.1"/>
    <property type="match status" value="1"/>
</dbReference>
<dbReference type="CDD" id="cd00814">
    <property type="entry name" value="MetRS_core"/>
    <property type="match status" value="1"/>
</dbReference>
<keyword evidence="18" id="KW-1185">Reference proteome</keyword>
<dbReference type="SUPFAM" id="SSF47060">
    <property type="entry name" value="S15/NS1 RNA-binding domain"/>
    <property type="match status" value="1"/>
</dbReference>
<evidence type="ECO:0000256" key="13">
    <source>
        <dbReference type="ARBA" id="ARBA00030904"/>
    </source>
</evidence>
<dbReference type="InterPro" id="IPR009068">
    <property type="entry name" value="uS15_NS1_RNA-bd_sf"/>
</dbReference>
<dbReference type="Gene3D" id="1.10.287.10">
    <property type="entry name" value="S15/NS1, RNA-binding"/>
    <property type="match status" value="1"/>
</dbReference>
<dbReference type="GO" id="GO:0005524">
    <property type="term" value="F:ATP binding"/>
    <property type="evidence" value="ECO:0007669"/>
    <property type="project" value="UniProtKB-KW"/>
</dbReference>
<dbReference type="PANTHER" id="PTHR45765">
    <property type="entry name" value="METHIONINE--TRNA LIGASE"/>
    <property type="match status" value="1"/>
</dbReference>
<dbReference type="FunFam" id="2.20.28.20:FF:000001">
    <property type="entry name" value="Methionine--tRNA ligase"/>
    <property type="match status" value="1"/>
</dbReference>
<keyword evidence="10" id="KW-0694">RNA-binding</keyword>
<dbReference type="InterPro" id="IPR014729">
    <property type="entry name" value="Rossmann-like_a/b/a_fold"/>
</dbReference>
<keyword evidence="7 15" id="KW-0436">Ligase</keyword>
<comment type="subcellular location">
    <subcellularLocation>
        <location evidence="1">Cytoplasm</location>
    </subcellularLocation>
</comment>
<keyword evidence="9 15" id="KW-0067">ATP-binding</keyword>
<dbReference type="InterPro" id="IPR009080">
    <property type="entry name" value="tRNAsynth_Ia_anticodon-bd"/>
</dbReference>
<dbReference type="InterPro" id="IPR001412">
    <property type="entry name" value="aa-tRNA-synth_I_CS"/>
</dbReference>
<dbReference type="SUPFAM" id="SSF57770">
    <property type="entry name" value="Methionyl-tRNA synthetase (MetRS), Zn-domain"/>
    <property type="match status" value="1"/>
</dbReference>
<evidence type="ECO:0000256" key="5">
    <source>
        <dbReference type="ARBA" id="ARBA00022490"/>
    </source>
</evidence>
<dbReference type="SUPFAM" id="SSF52374">
    <property type="entry name" value="Nucleotidylyl transferase"/>
    <property type="match status" value="1"/>
</dbReference>
<evidence type="ECO:0000256" key="4">
    <source>
        <dbReference type="ARBA" id="ARBA00018335"/>
    </source>
</evidence>
<dbReference type="SMART" id="SM00991">
    <property type="entry name" value="WHEP-TRS"/>
    <property type="match status" value="1"/>
</dbReference>
<dbReference type="NCBIfam" id="TIGR00398">
    <property type="entry name" value="metG"/>
    <property type="match status" value="1"/>
</dbReference>
<dbReference type="GO" id="GO:0000049">
    <property type="term" value="F:tRNA binding"/>
    <property type="evidence" value="ECO:0007669"/>
    <property type="project" value="UniProtKB-KW"/>
</dbReference>
<evidence type="ECO:0000256" key="6">
    <source>
        <dbReference type="ARBA" id="ARBA00022555"/>
    </source>
</evidence>
<dbReference type="FunFam" id="1.10.730.10:FF:000031">
    <property type="entry name" value="Putative Methionyl-tRNA synthetase"/>
    <property type="match status" value="1"/>
</dbReference>
<dbReference type="InterPro" id="IPR014758">
    <property type="entry name" value="Met-tRNA_synth"/>
</dbReference>
<dbReference type="Proteomes" id="UP001152795">
    <property type="component" value="Unassembled WGS sequence"/>
</dbReference>
<dbReference type="PROSITE" id="PS51185">
    <property type="entry name" value="WHEP_TRS_2"/>
    <property type="match status" value="1"/>
</dbReference>
<reference evidence="17" key="1">
    <citation type="submission" date="2020-04" db="EMBL/GenBank/DDBJ databases">
        <authorList>
            <person name="Alioto T."/>
            <person name="Alioto T."/>
            <person name="Gomez Garrido J."/>
        </authorList>
    </citation>
    <scope>NUCLEOTIDE SEQUENCE</scope>
    <source>
        <strain evidence="17">A484AB</strain>
    </source>
</reference>
<dbReference type="HAMAP" id="MF_00098">
    <property type="entry name" value="Met_tRNA_synth_type1"/>
    <property type="match status" value="1"/>
</dbReference>
<dbReference type="Gene3D" id="3.40.50.620">
    <property type="entry name" value="HUPs"/>
    <property type="match status" value="1"/>
</dbReference>
<dbReference type="Pfam" id="PF00458">
    <property type="entry name" value="WHEP-TRS"/>
    <property type="match status" value="1"/>
</dbReference>
<dbReference type="GO" id="GO:0005829">
    <property type="term" value="C:cytosol"/>
    <property type="evidence" value="ECO:0007669"/>
    <property type="project" value="TreeGrafter"/>
</dbReference>
<evidence type="ECO:0000256" key="9">
    <source>
        <dbReference type="ARBA" id="ARBA00022840"/>
    </source>
</evidence>
<dbReference type="InterPro" id="IPR023458">
    <property type="entry name" value="Met-tRNA_ligase_1"/>
</dbReference>
<evidence type="ECO:0000256" key="3">
    <source>
        <dbReference type="ARBA" id="ARBA00012838"/>
    </source>
</evidence>
<dbReference type="Gene3D" id="1.10.730.10">
    <property type="entry name" value="Isoleucyl-tRNA Synthetase, Domain 1"/>
    <property type="match status" value="1"/>
</dbReference>
<dbReference type="Pfam" id="PF19303">
    <property type="entry name" value="Anticodon_3"/>
    <property type="match status" value="1"/>
</dbReference>
<dbReference type="InterPro" id="IPR029038">
    <property type="entry name" value="MetRS_Zn"/>
</dbReference>
<protein>
    <recommendedName>
        <fullName evidence="4">Methionine--tRNA ligase, cytoplasmic</fullName>
        <ecNumber evidence="3">6.1.1.10</ecNumber>
    </recommendedName>
    <alternativeName>
        <fullName evidence="13">Methionyl-tRNA synthetase</fullName>
    </alternativeName>
</protein>
<dbReference type="EMBL" id="CACRXK020001768">
    <property type="protein sequence ID" value="CAB3990994.1"/>
    <property type="molecule type" value="Genomic_DNA"/>
</dbReference>
<dbReference type="Gene3D" id="2.20.28.20">
    <property type="entry name" value="Methionyl-tRNA synthetase, Zn-domain"/>
    <property type="match status" value="1"/>
</dbReference>
<dbReference type="PRINTS" id="PR01041">
    <property type="entry name" value="TRNASYNTHMET"/>
</dbReference>
<evidence type="ECO:0000256" key="7">
    <source>
        <dbReference type="ARBA" id="ARBA00022598"/>
    </source>
</evidence>